<evidence type="ECO:0000259" key="5">
    <source>
        <dbReference type="PROSITE" id="PS50112"/>
    </source>
</evidence>
<keyword evidence="7" id="KW-1185">Reference proteome</keyword>
<evidence type="ECO:0000313" key="6">
    <source>
        <dbReference type="EMBL" id="MBS4537678.1"/>
    </source>
</evidence>
<accession>A0A942UR52</accession>
<dbReference type="GO" id="GO:0005524">
    <property type="term" value="F:ATP binding"/>
    <property type="evidence" value="ECO:0007669"/>
    <property type="project" value="UniProtKB-KW"/>
</dbReference>
<dbReference type="PROSITE" id="PS00676">
    <property type="entry name" value="SIGMA54_INTERACT_2"/>
    <property type="match status" value="1"/>
</dbReference>
<dbReference type="PROSITE" id="PS50112">
    <property type="entry name" value="PAS"/>
    <property type="match status" value="1"/>
</dbReference>
<dbReference type="PANTHER" id="PTHR32071:SF57">
    <property type="entry name" value="C4-DICARBOXYLATE TRANSPORT TRANSCRIPTIONAL REGULATORY PROTEIN DCTD"/>
    <property type="match status" value="1"/>
</dbReference>
<dbReference type="SUPFAM" id="SSF55785">
    <property type="entry name" value="PYP-like sensor domain (PAS domain)"/>
    <property type="match status" value="1"/>
</dbReference>
<evidence type="ECO:0000313" key="7">
    <source>
        <dbReference type="Proteomes" id="UP000724672"/>
    </source>
</evidence>
<dbReference type="GO" id="GO:0003677">
    <property type="term" value="F:DNA binding"/>
    <property type="evidence" value="ECO:0007669"/>
    <property type="project" value="UniProtKB-KW"/>
</dbReference>
<keyword evidence="3" id="KW-0238">DNA-binding</keyword>
<evidence type="ECO:0000256" key="1">
    <source>
        <dbReference type="ARBA" id="ARBA00022741"/>
    </source>
</evidence>
<dbReference type="InterPro" id="IPR036390">
    <property type="entry name" value="WH_DNA-bd_sf"/>
</dbReference>
<comment type="caution">
    <text evidence="6">The sequence shown here is derived from an EMBL/GenBank/DDBJ whole genome shotgun (WGS) entry which is preliminary data.</text>
</comment>
<evidence type="ECO:0000259" key="4">
    <source>
        <dbReference type="PROSITE" id="PS50045"/>
    </source>
</evidence>
<dbReference type="FunFam" id="3.40.50.300:FF:000006">
    <property type="entry name" value="DNA-binding transcriptional regulator NtrC"/>
    <property type="match status" value="1"/>
</dbReference>
<dbReference type="RefSeq" id="WP_203365599.1">
    <property type="nucleotide sequence ID" value="NZ_WSFT01000019.1"/>
</dbReference>
<dbReference type="Gene3D" id="1.10.8.60">
    <property type="match status" value="1"/>
</dbReference>
<dbReference type="PROSITE" id="PS50045">
    <property type="entry name" value="SIGMA54_INTERACT_4"/>
    <property type="match status" value="1"/>
</dbReference>
<dbReference type="Pfam" id="PF08461">
    <property type="entry name" value="WHD_RNase_R"/>
    <property type="match status" value="1"/>
</dbReference>
<dbReference type="SUPFAM" id="SSF52540">
    <property type="entry name" value="P-loop containing nucleoside triphosphate hydrolases"/>
    <property type="match status" value="1"/>
</dbReference>
<dbReference type="SUPFAM" id="SSF46785">
    <property type="entry name" value="Winged helix' DNA-binding domain"/>
    <property type="match status" value="1"/>
</dbReference>
<dbReference type="PANTHER" id="PTHR32071">
    <property type="entry name" value="TRANSCRIPTIONAL REGULATORY PROTEIN"/>
    <property type="match status" value="1"/>
</dbReference>
<organism evidence="6 7">
    <name type="scientific">Anaeromonas frigoriresistens</name>
    <dbReference type="NCBI Taxonomy" id="2683708"/>
    <lineage>
        <taxon>Bacteria</taxon>
        <taxon>Bacillati</taxon>
        <taxon>Bacillota</taxon>
        <taxon>Tissierellia</taxon>
        <taxon>Tissierellales</taxon>
        <taxon>Thermohalobacteraceae</taxon>
        <taxon>Anaeromonas</taxon>
    </lineage>
</organism>
<gene>
    <name evidence="6" type="ORF">GOQ27_04340</name>
</gene>
<dbReference type="InterPro" id="IPR027417">
    <property type="entry name" value="P-loop_NTPase"/>
</dbReference>
<dbReference type="InterPro" id="IPR025943">
    <property type="entry name" value="Sigma_54_int_dom_ATP-bd_2"/>
</dbReference>
<feature type="domain" description="Sigma-54 factor interaction" evidence="4">
    <location>
        <begin position="338"/>
        <end position="564"/>
    </location>
</feature>
<sequence length="683" mass="78464">MLKKNISLIAGGTHTKETLHKQLQEYLEDVAQIKSYAIDEGIKDVITDDLIIISSDTAKEEIFEMEKIDKNCEIIVANRTISHYHIDEIVLLPQNTEVLFVNDVKQTAQEGIKALEKLGIDYIKYIPYYPGCNELINNIEVAITPGEVDKVPIGIKQIYDIGPRIMDFTTITKILNKLDIIDQKAGQFSQKFLKKIINVAKRLAISSNEISDLNEHLNLVIDGLNDGLLVYDKEGYISVFNENLKKMLNRGYNKVAGKLLKNVIYNKNLLTFLMDNTVEKGEVFNINDKEMMVHKIQLPKSDSTIVTFKNINEVIENDKLGKELVTKGFYGKYTFEDIVGESEKISHLKYISKKLSRTEITILIEGESGTGKELLASAIHNESKRKKGPFLAVNFSALPDELIESELFGYEEGAFTGAKKGGKAGLFEQANEGTIFLDEIGDISAKVQARLLRVLQEREVMRIGGTDIKSIDVRVIAATNRDLTNLVNNREFRKDLYYRLKMGYIKIPPLRERKEDIIDLMNYFIKTETREDIKISKEVIEMLLKYNWYGNIRELKNILSYMMAVREGNQITLRDIPDESFFQEREIDLEQKDINEDIDLSDEQLYILEKIYQLNKYNKVVGRTRLSEETLGTDYELTKYQMRNRLDELERMGFILKKRGKHGTILTSKGKKYLMVIMGEKMV</sequence>
<dbReference type="Gene3D" id="3.40.50.300">
    <property type="entry name" value="P-loop containing nucleotide triphosphate hydrolases"/>
    <property type="match status" value="1"/>
</dbReference>
<dbReference type="InterPro" id="IPR058031">
    <property type="entry name" value="AAA_lid_NorR"/>
</dbReference>
<evidence type="ECO:0000256" key="3">
    <source>
        <dbReference type="ARBA" id="ARBA00023125"/>
    </source>
</evidence>
<dbReference type="InterPro" id="IPR035965">
    <property type="entry name" value="PAS-like_dom_sf"/>
</dbReference>
<protein>
    <submittedName>
        <fullName evidence="6">Sigma 54-interacting transcriptional regulator</fullName>
    </submittedName>
</protein>
<dbReference type="PROSITE" id="PS00675">
    <property type="entry name" value="SIGMA54_INTERACT_1"/>
    <property type="match status" value="1"/>
</dbReference>
<dbReference type="InterPro" id="IPR036388">
    <property type="entry name" value="WH-like_DNA-bd_sf"/>
</dbReference>
<dbReference type="AlphaFoldDB" id="A0A942UR52"/>
<dbReference type="Proteomes" id="UP000724672">
    <property type="component" value="Unassembled WGS sequence"/>
</dbReference>
<dbReference type="SMART" id="SM00382">
    <property type="entry name" value="AAA"/>
    <property type="match status" value="1"/>
</dbReference>
<dbReference type="Gene3D" id="3.30.450.20">
    <property type="entry name" value="PAS domain"/>
    <property type="match status" value="1"/>
</dbReference>
<dbReference type="GO" id="GO:0006355">
    <property type="term" value="P:regulation of DNA-templated transcription"/>
    <property type="evidence" value="ECO:0007669"/>
    <property type="project" value="InterPro"/>
</dbReference>
<dbReference type="EMBL" id="WSFT01000019">
    <property type="protein sequence ID" value="MBS4537678.1"/>
    <property type="molecule type" value="Genomic_DNA"/>
</dbReference>
<keyword evidence="2" id="KW-0067">ATP-binding</keyword>
<dbReference type="CDD" id="cd00009">
    <property type="entry name" value="AAA"/>
    <property type="match status" value="1"/>
</dbReference>
<evidence type="ECO:0000256" key="2">
    <source>
        <dbReference type="ARBA" id="ARBA00022840"/>
    </source>
</evidence>
<reference evidence="6" key="1">
    <citation type="submission" date="2019-12" db="EMBL/GenBank/DDBJ databases">
        <title>Clostridiaceae gen. nov. sp. nov., isolated from sediment in Xinjiang, China.</title>
        <authorList>
            <person name="Zhang R."/>
        </authorList>
    </citation>
    <scope>NUCLEOTIDE SEQUENCE</scope>
    <source>
        <strain evidence="6">D2Q-11</strain>
    </source>
</reference>
<dbReference type="InterPro" id="IPR013668">
    <property type="entry name" value="RNase_R_HTH_12"/>
</dbReference>
<feature type="domain" description="PAS" evidence="5">
    <location>
        <begin position="213"/>
        <end position="258"/>
    </location>
</feature>
<dbReference type="InterPro" id="IPR000014">
    <property type="entry name" value="PAS"/>
</dbReference>
<keyword evidence="1" id="KW-0547">Nucleotide-binding</keyword>
<dbReference type="InterPro" id="IPR003593">
    <property type="entry name" value="AAA+_ATPase"/>
</dbReference>
<dbReference type="Pfam" id="PF25601">
    <property type="entry name" value="AAA_lid_14"/>
    <property type="match status" value="1"/>
</dbReference>
<name>A0A942UR52_9FIRM</name>
<dbReference type="InterPro" id="IPR002078">
    <property type="entry name" value="Sigma_54_int"/>
</dbReference>
<dbReference type="Pfam" id="PF00158">
    <property type="entry name" value="Sigma54_activat"/>
    <property type="match status" value="1"/>
</dbReference>
<dbReference type="InterPro" id="IPR025662">
    <property type="entry name" value="Sigma_54_int_dom_ATP-bd_1"/>
</dbReference>
<dbReference type="Gene3D" id="1.10.10.10">
    <property type="entry name" value="Winged helix-like DNA-binding domain superfamily/Winged helix DNA-binding domain"/>
    <property type="match status" value="1"/>
</dbReference>
<proteinExistence type="predicted"/>